<evidence type="ECO:0000313" key="1">
    <source>
        <dbReference type="EMBL" id="OME11056.1"/>
    </source>
</evidence>
<dbReference type="EMBL" id="MPTO01000042">
    <property type="protein sequence ID" value="OME11056.1"/>
    <property type="molecule type" value="Genomic_DNA"/>
</dbReference>
<accession>A0AB36J3F7</accession>
<evidence type="ECO:0000313" key="2">
    <source>
        <dbReference type="Proteomes" id="UP000187323"/>
    </source>
</evidence>
<protein>
    <submittedName>
        <fullName evidence="1">Uncharacterized protein</fullName>
    </submittedName>
</protein>
<dbReference type="AlphaFoldDB" id="A0AB36J3F7"/>
<name>A0AB36J3F7_9BACL</name>
<gene>
    <name evidence="1" type="ORF">BSK47_29555</name>
</gene>
<dbReference type="RefSeq" id="WP_076138655.1">
    <property type="nucleotide sequence ID" value="NZ_MKQM01000100.1"/>
</dbReference>
<comment type="caution">
    <text evidence="1">The sequence shown here is derived from an EMBL/GenBank/DDBJ whole genome shotgun (WGS) entry which is preliminary data.</text>
</comment>
<reference evidence="1 2" key="1">
    <citation type="submission" date="2016-10" db="EMBL/GenBank/DDBJ databases">
        <title>Paenibacillus species isolates.</title>
        <authorList>
            <person name="Beno S.M."/>
        </authorList>
    </citation>
    <scope>NUCLEOTIDE SEQUENCE [LARGE SCALE GENOMIC DNA]</scope>
    <source>
        <strain evidence="1 2">FSL H7-0918</strain>
    </source>
</reference>
<organism evidence="1 2">
    <name type="scientific">Paenibacillus odorifer</name>
    <dbReference type="NCBI Taxonomy" id="189426"/>
    <lineage>
        <taxon>Bacteria</taxon>
        <taxon>Bacillati</taxon>
        <taxon>Bacillota</taxon>
        <taxon>Bacilli</taxon>
        <taxon>Bacillales</taxon>
        <taxon>Paenibacillaceae</taxon>
        <taxon>Paenibacillus</taxon>
    </lineage>
</organism>
<dbReference type="Proteomes" id="UP000187323">
    <property type="component" value="Unassembled WGS sequence"/>
</dbReference>
<sequence length="89" mass="10169">MSRFKASTHQLIDEHIKEIMRPKIIVGATYKFREYKDGATVERKVISVNDKTVTYQKPSGKAKCSVSTFQRLYEIHGVGTPIKPQEEAQ</sequence>
<proteinExistence type="predicted"/>